<organism evidence="2 3">
    <name type="scientific">Oikopleura dioica</name>
    <name type="common">Tunicate</name>
    <dbReference type="NCBI Taxonomy" id="34765"/>
    <lineage>
        <taxon>Eukaryota</taxon>
        <taxon>Metazoa</taxon>
        <taxon>Chordata</taxon>
        <taxon>Tunicata</taxon>
        <taxon>Appendicularia</taxon>
        <taxon>Copelata</taxon>
        <taxon>Oikopleuridae</taxon>
        <taxon>Oikopleura</taxon>
    </lineage>
</organism>
<evidence type="ECO:0000313" key="2">
    <source>
        <dbReference type="EMBL" id="CAG5094741.1"/>
    </source>
</evidence>
<feature type="signal peptide" evidence="1">
    <location>
        <begin position="1"/>
        <end position="15"/>
    </location>
</feature>
<protein>
    <submittedName>
        <fullName evidence="2">Oidioi.mRNA.OKI2018_I69.XSR.g13828.t1.cds</fullName>
    </submittedName>
</protein>
<sequence length="149" mass="16631">MRVLQSFAFLATVLAQSFERGPRPSPVSDTCLGIPVNAQCDCLNQNPLDCDHCVAIVVHLGCDIQGELKIIKEQVKGILDQLRDRDLFPGVIQLSMVYFGHELRQQIPVTFDDALQELDMIVDDLKNVVDQISPMPKGKAQQNKHNPSH</sequence>
<proteinExistence type="predicted"/>
<keyword evidence="1" id="KW-0732">Signal</keyword>
<keyword evidence="3" id="KW-1185">Reference proteome</keyword>
<accession>A0ABN7SCS9</accession>
<feature type="chain" id="PRO_5045351202" evidence="1">
    <location>
        <begin position="16"/>
        <end position="149"/>
    </location>
</feature>
<evidence type="ECO:0000256" key="1">
    <source>
        <dbReference type="SAM" id="SignalP"/>
    </source>
</evidence>
<name>A0ABN7SCS9_OIKDI</name>
<gene>
    <name evidence="2" type="ORF">OKIOD_LOCUS5386</name>
</gene>
<evidence type="ECO:0000313" key="3">
    <source>
        <dbReference type="Proteomes" id="UP001158576"/>
    </source>
</evidence>
<dbReference type="Proteomes" id="UP001158576">
    <property type="component" value="Chromosome XSR"/>
</dbReference>
<dbReference type="EMBL" id="OU015569">
    <property type="protein sequence ID" value="CAG5094741.1"/>
    <property type="molecule type" value="Genomic_DNA"/>
</dbReference>
<reference evidence="2 3" key="1">
    <citation type="submission" date="2021-04" db="EMBL/GenBank/DDBJ databases">
        <authorList>
            <person name="Bliznina A."/>
        </authorList>
    </citation>
    <scope>NUCLEOTIDE SEQUENCE [LARGE SCALE GENOMIC DNA]</scope>
</reference>